<evidence type="ECO:0000313" key="2">
    <source>
        <dbReference type="EMBL" id="KAK5952126.1"/>
    </source>
</evidence>
<dbReference type="AlphaFoldDB" id="A0AAN8ER04"/>
<accession>A0AAN8ER04</accession>
<feature type="compositionally biased region" description="Low complexity" evidence="1">
    <location>
        <begin position="73"/>
        <end position="87"/>
    </location>
</feature>
<feature type="compositionally biased region" description="Low complexity" evidence="1">
    <location>
        <begin position="110"/>
        <end position="120"/>
    </location>
</feature>
<reference evidence="2 3" key="1">
    <citation type="submission" date="2022-12" db="EMBL/GenBank/DDBJ databases">
        <title>Genomic features and morphological characterization of a novel Knufia sp. strain isolated from spacecraft assembly facility.</title>
        <authorList>
            <person name="Teixeira M."/>
            <person name="Chander A.M."/>
            <person name="Stajich J.E."/>
            <person name="Venkateswaran K."/>
        </authorList>
    </citation>
    <scope>NUCLEOTIDE SEQUENCE [LARGE SCALE GENOMIC DNA]</scope>
    <source>
        <strain evidence="2 3">FJI-L2-BK-P2</strain>
    </source>
</reference>
<feature type="compositionally biased region" description="Polar residues" evidence="1">
    <location>
        <begin position="136"/>
        <end position="145"/>
    </location>
</feature>
<comment type="caution">
    <text evidence="2">The sequence shown here is derived from an EMBL/GenBank/DDBJ whole genome shotgun (WGS) entry which is preliminary data.</text>
</comment>
<feature type="region of interest" description="Disordered" evidence="1">
    <location>
        <begin position="67"/>
        <end position="87"/>
    </location>
</feature>
<name>A0AAN8ER04_9EURO</name>
<proteinExistence type="predicted"/>
<feature type="compositionally biased region" description="Basic and acidic residues" evidence="1">
    <location>
        <begin position="153"/>
        <end position="171"/>
    </location>
</feature>
<keyword evidence="3" id="KW-1185">Reference proteome</keyword>
<sequence>MSSAGGPRERFLQRAAETLSSSSPTSAEQFRRDALLLRGSREDTHQLALSECCPACGSIGVESRHVDVKGKRGQPSSAASAAGPGAQARKLLIRKCRRCLRSVKQYGAAARATSSRQTAQIPVIEMEAPATDRPATASSLSGTKVSSKKRAKERKDREGLKATMDKSKDKSSAPGFSLMDFMSTRGS</sequence>
<feature type="region of interest" description="Disordered" evidence="1">
    <location>
        <begin position="110"/>
        <end position="187"/>
    </location>
</feature>
<dbReference type="EMBL" id="JAKLMC020000017">
    <property type="protein sequence ID" value="KAK5952126.1"/>
    <property type="molecule type" value="Genomic_DNA"/>
</dbReference>
<evidence type="ECO:0000256" key="1">
    <source>
        <dbReference type="SAM" id="MobiDB-lite"/>
    </source>
</evidence>
<feature type="compositionally biased region" description="Polar residues" evidence="1">
    <location>
        <begin position="18"/>
        <end position="28"/>
    </location>
</feature>
<organism evidence="2 3">
    <name type="scientific">Knufia fluminis</name>
    <dbReference type="NCBI Taxonomy" id="191047"/>
    <lineage>
        <taxon>Eukaryota</taxon>
        <taxon>Fungi</taxon>
        <taxon>Dikarya</taxon>
        <taxon>Ascomycota</taxon>
        <taxon>Pezizomycotina</taxon>
        <taxon>Eurotiomycetes</taxon>
        <taxon>Chaetothyriomycetidae</taxon>
        <taxon>Chaetothyriales</taxon>
        <taxon>Trichomeriaceae</taxon>
        <taxon>Knufia</taxon>
    </lineage>
</organism>
<gene>
    <name evidence="2" type="ORF">OHC33_007013</name>
</gene>
<dbReference type="Proteomes" id="UP001316803">
    <property type="component" value="Unassembled WGS sequence"/>
</dbReference>
<evidence type="ECO:0000313" key="3">
    <source>
        <dbReference type="Proteomes" id="UP001316803"/>
    </source>
</evidence>
<protein>
    <submittedName>
        <fullName evidence="2">Uncharacterized protein</fullName>
    </submittedName>
</protein>
<feature type="region of interest" description="Disordered" evidence="1">
    <location>
        <begin position="1"/>
        <end position="29"/>
    </location>
</feature>